<feature type="transmembrane region" description="Helical" evidence="2">
    <location>
        <begin position="36"/>
        <end position="61"/>
    </location>
</feature>
<feature type="transmembrane region" description="Helical" evidence="2">
    <location>
        <begin position="323"/>
        <end position="344"/>
    </location>
</feature>
<evidence type="ECO:0000256" key="2">
    <source>
        <dbReference type="SAM" id="Phobius"/>
    </source>
</evidence>
<accession>A0A2N7U3M2</accession>
<dbReference type="AlphaFoldDB" id="A0A2N7U3M2"/>
<keyword evidence="4" id="KW-1185">Reference proteome</keyword>
<keyword evidence="2" id="KW-0472">Membrane</keyword>
<dbReference type="EMBL" id="PNRF01000023">
    <property type="protein sequence ID" value="PMR75013.1"/>
    <property type="molecule type" value="Genomic_DNA"/>
</dbReference>
<feature type="transmembrane region" description="Helical" evidence="2">
    <location>
        <begin position="134"/>
        <end position="160"/>
    </location>
</feature>
<organism evidence="3 4">
    <name type="scientific">Billgrantia endophytica</name>
    <dbReference type="NCBI Taxonomy" id="2033802"/>
    <lineage>
        <taxon>Bacteria</taxon>
        <taxon>Pseudomonadati</taxon>
        <taxon>Pseudomonadota</taxon>
        <taxon>Gammaproteobacteria</taxon>
        <taxon>Oceanospirillales</taxon>
        <taxon>Halomonadaceae</taxon>
        <taxon>Billgrantia</taxon>
    </lineage>
</organism>
<feature type="transmembrane region" description="Helical" evidence="2">
    <location>
        <begin position="12"/>
        <end position="30"/>
    </location>
</feature>
<feature type="transmembrane region" description="Helical" evidence="2">
    <location>
        <begin position="241"/>
        <end position="259"/>
    </location>
</feature>
<keyword evidence="2" id="KW-1133">Transmembrane helix</keyword>
<dbReference type="OrthoDB" id="7033387at2"/>
<feature type="transmembrane region" description="Helical" evidence="2">
    <location>
        <begin position="196"/>
        <end position="213"/>
    </location>
</feature>
<reference evidence="3 4" key="1">
    <citation type="submission" date="2018-01" db="EMBL/GenBank/DDBJ databases">
        <title>Halomonas endophytica sp. nov., isolated from storage liquid in the stems of Populus euphratica.</title>
        <authorList>
            <person name="Chen C."/>
        </authorList>
    </citation>
    <scope>NUCLEOTIDE SEQUENCE [LARGE SCALE GENOMIC DNA]</scope>
    <source>
        <strain evidence="3 4">MC28</strain>
    </source>
</reference>
<proteinExistence type="predicted"/>
<sequence>MIFSGDKLASRASSIGFFVLFPGFILYHTFVALGLIPAFLGGLFGVVSVVMFIVYMAVFPALSHVMIACSRGFALVVLAFLAYVLVWSMASYGLQGGGALRAAMIQSLETVVLWTVLFVMGYRIPLDSPLLARAFWIAFWLIVGYLAFFVATTGQLMFFARQMVETDGGENVSTYQGYARSALVMLVFLISVSRSAMVRASLIALGAFVMFLLGARSELYAFLALSMVLLMVWAGMSVKYMLTLVAVLALLVLVLATQFEAMSGSRQLQVLDLSGTSSWTARQHLEQRALEQVASSPLLGRFGGHIASAGATGGYAHSVLSAWVNYGVLGFALYVGMTLVAFLGSTYRMVIRSDTAAWWVFAFSINFVCLLLIVLAKSVFWPLPALGWGAFANALVCTRLGRQDERAAEAEPASQVSAAGLRESTTTR</sequence>
<feature type="region of interest" description="Disordered" evidence="1">
    <location>
        <begin position="409"/>
        <end position="428"/>
    </location>
</feature>
<dbReference type="RefSeq" id="WP_102653557.1">
    <property type="nucleotide sequence ID" value="NZ_PNRF01000023.1"/>
</dbReference>
<feature type="transmembrane region" description="Helical" evidence="2">
    <location>
        <begin position="73"/>
        <end position="94"/>
    </location>
</feature>
<feature type="transmembrane region" description="Helical" evidence="2">
    <location>
        <begin position="219"/>
        <end position="236"/>
    </location>
</feature>
<evidence type="ECO:0008006" key="5">
    <source>
        <dbReference type="Google" id="ProtNLM"/>
    </source>
</evidence>
<evidence type="ECO:0000313" key="4">
    <source>
        <dbReference type="Proteomes" id="UP000235803"/>
    </source>
</evidence>
<gene>
    <name evidence="3" type="ORF">C1H69_11555</name>
</gene>
<evidence type="ECO:0000256" key="1">
    <source>
        <dbReference type="SAM" id="MobiDB-lite"/>
    </source>
</evidence>
<protein>
    <recommendedName>
        <fullName evidence="5">O-antigen ligase domain-containing protein</fullName>
    </recommendedName>
</protein>
<feature type="transmembrane region" description="Helical" evidence="2">
    <location>
        <begin position="100"/>
        <end position="122"/>
    </location>
</feature>
<comment type="caution">
    <text evidence="3">The sequence shown here is derived from an EMBL/GenBank/DDBJ whole genome shotgun (WGS) entry which is preliminary data.</text>
</comment>
<feature type="transmembrane region" description="Helical" evidence="2">
    <location>
        <begin position="356"/>
        <end position="375"/>
    </location>
</feature>
<evidence type="ECO:0000313" key="3">
    <source>
        <dbReference type="EMBL" id="PMR75013.1"/>
    </source>
</evidence>
<dbReference type="Proteomes" id="UP000235803">
    <property type="component" value="Unassembled WGS sequence"/>
</dbReference>
<keyword evidence="2" id="KW-0812">Transmembrane</keyword>
<name>A0A2N7U3M2_9GAMM</name>
<feature type="transmembrane region" description="Helical" evidence="2">
    <location>
        <begin position="381"/>
        <end position="401"/>
    </location>
</feature>
<feature type="transmembrane region" description="Helical" evidence="2">
    <location>
        <begin position="172"/>
        <end position="189"/>
    </location>
</feature>